<dbReference type="EMBL" id="MFAF01000069">
    <property type="protein sequence ID" value="OGD75556.1"/>
    <property type="molecule type" value="Genomic_DNA"/>
</dbReference>
<evidence type="ECO:0008006" key="3">
    <source>
        <dbReference type="Google" id="ProtNLM"/>
    </source>
</evidence>
<reference evidence="1 2" key="1">
    <citation type="journal article" date="2016" name="Nat. Commun.">
        <title>Thousands of microbial genomes shed light on interconnected biogeochemical processes in an aquifer system.</title>
        <authorList>
            <person name="Anantharaman K."/>
            <person name="Brown C.T."/>
            <person name="Hug L.A."/>
            <person name="Sharon I."/>
            <person name="Castelle C.J."/>
            <person name="Probst A.J."/>
            <person name="Thomas B.C."/>
            <person name="Singh A."/>
            <person name="Wilkins M.J."/>
            <person name="Karaoz U."/>
            <person name="Brodie E.L."/>
            <person name="Williams K.H."/>
            <person name="Hubbard S.S."/>
            <person name="Banfield J.F."/>
        </authorList>
    </citation>
    <scope>NUCLEOTIDE SEQUENCE [LARGE SCALE GENOMIC DNA]</scope>
</reference>
<dbReference type="InterPro" id="IPR003748">
    <property type="entry name" value="DUF169"/>
</dbReference>
<evidence type="ECO:0000313" key="1">
    <source>
        <dbReference type="EMBL" id="OGD75556.1"/>
    </source>
</evidence>
<accession>A0A1F5F7I0</accession>
<dbReference type="AlphaFoldDB" id="A0A1F5F7I0"/>
<organism evidence="1 2">
    <name type="scientific">Candidatus Coatesbacteria bacterium RBG_13_66_14</name>
    <dbReference type="NCBI Taxonomy" id="1817816"/>
    <lineage>
        <taxon>Bacteria</taxon>
        <taxon>Candidatus Coatesiibacteriota</taxon>
    </lineage>
</organism>
<protein>
    <recommendedName>
        <fullName evidence="3">DUF169 domain-containing protein</fullName>
    </recommendedName>
</protein>
<dbReference type="Proteomes" id="UP000177187">
    <property type="component" value="Unassembled WGS sequence"/>
</dbReference>
<gene>
    <name evidence="1" type="ORF">A2Y64_05400</name>
</gene>
<dbReference type="Pfam" id="PF02596">
    <property type="entry name" value="DUF169"/>
    <property type="match status" value="1"/>
</dbReference>
<proteinExistence type="predicted"/>
<name>A0A1F5F7I0_9BACT</name>
<comment type="caution">
    <text evidence="1">The sequence shown here is derived from an EMBL/GenBank/DDBJ whole genome shotgun (WGS) entry which is preliminary data.</text>
</comment>
<dbReference type="STRING" id="1817816.A2Y64_05400"/>
<evidence type="ECO:0000313" key="2">
    <source>
        <dbReference type="Proteomes" id="UP000177187"/>
    </source>
</evidence>
<sequence length="267" mass="29425">MESALVHALGLEYQPVALSLSDEAPRGARTPPKGRTCVMRFLADAARGETVALEKDTVSCRGGLIGLGFTGDISHMPGGEEGFYRFLSTGNRPHLKELGLAEAGMSEDFLDGERYLKTPELVKLFVEGLPAVEIEEKFVVLRPLSAVGPGEEPLSVTLLADPDQLSALVVLSNYGRETADNVIIPMGAGCHQIGIHVYREAKREKPRAVVGLTDLSARLCVNALLGDRYLTFSVPWRFFREMERDVPGSFLERTTWRKLMALRKKKR</sequence>